<sequence>MPATAPAPPADAPSENMQLSWLSKVQSPLQDALAPGNWVGRFLSFNSDSKTWLFPNATPQQASDAIVAVIKGLNSDQRADLCVPCCQITKATADHVHVRTWTKKEWLDVLDIKLSNGSVVNTVDGSKDSAPPAMAVAEASFYATGMLPTSIPLAPIFNVALFFFPFYSPGKDEMLQTLRLRVLEDLVRKNLASSAK</sequence>
<proteinExistence type="predicted"/>
<reference evidence="1" key="1">
    <citation type="submission" date="2021-01" db="EMBL/GenBank/DDBJ databases">
        <authorList>
            <person name="Corre E."/>
            <person name="Pelletier E."/>
            <person name="Niang G."/>
            <person name="Scheremetjew M."/>
            <person name="Finn R."/>
            <person name="Kale V."/>
            <person name="Holt S."/>
            <person name="Cochrane G."/>
            <person name="Meng A."/>
            <person name="Brown T."/>
            <person name="Cohen L."/>
        </authorList>
    </citation>
    <scope>NUCLEOTIDE SEQUENCE</scope>
    <source>
        <strain evidence="1">CCMP3328</strain>
    </source>
</reference>
<dbReference type="EMBL" id="HBEF01023585">
    <property type="protein sequence ID" value="CAD8342457.1"/>
    <property type="molecule type" value="Transcribed_RNA"/>
</dbReference>
<accession>A0A7S0F6Q9</accession>
<gene>
    <name evidence="1" type="ORF">CAUS1442_LOCUS14592</name>
</gene>
<organism evidence="1">
    <name type="scientific">Craspedostauros australis</name>
    <dbReference type="NCBI Taxonomy" id="1486917"/>
    <lineage>
        <taxon>Eukaryota</taxon>
        <taxon>Sar</taxon>
        <taxon>Stramenopiles</taxon>
        <taxon>Ochrophyta</taxon>
        <taxon>Bacillariophyta</taxon>
        <taxon>Bacillariophyceae</taxon>
        <taxon>Bacillariophycidae</taxon>
        <taxon>Naviculales</taxon>
        <taxon>Naviculaceae</taxon>
        <taxon>Craspedostauros</taxon>
    </lineage>
</organism>
<name>A0A7S0F6Q9_9STRA</name>
<evidence type="ECO:0000313" key="1">
    <source>
        <dbReference type="EMBL" id="CAD8342457.1"/>
    </source>
</evidence>
<dbReference type="AlphaFoldDB" id="A0A7S0F6Q9"/>
<protein>
    <submittedName>
        <fullName evidence="1">Uncharacterized protein</fullName>
    </submittedName>
</protein>